<feature type="domain" description="FAD dependent oxidoreductase" evidence="2">
    <location>
        <begin position="4"/>
        <end position="352"/>
    </location>
</feature>
<reference evidence="3 4" key="1">
    <citation type="submission" date="2019-07" db="EMBL/GenBank/DDBJ databases">
        <title>Whole genome shotgun sequence of Pseudonocardia asaccharolytica NBRC 16224.</title>
        <authorList>
            <person name="Hosoyama A."/>
            <person name="Uohara A."/>
            <person name="Ohji S."/>
            <person name="Ichikawa N."/>
        </authorList>
    </citation>
    <scope>NUCLEOTIDE SEQUENCE [LARGE SCALE GENOMIC DNA]</scope>
    <source>
        <strain evidence="3 4">NBRC 16224</strain>
    </source>
</reference>
<dbReference type="InterPro" id="IPR006076">
    <property type="entry name" value="FAD-dep_OxRdtase"/>
</dbReference>
<dbReference type="AlphaFoldDB" id="A0A511D0S5"/>
<gene>
    <name evidence="3" type="ORF">PA7_09810</name>
</gene>
<accession>A0A511D0S5</accession>
<evidence type="ECO:0000259" key="2">
    <source>
        <dbReference type="Pfam" id="PF01266"/>
    </source>
</evidence>
<dbReference type="Proteomes" id="UP000321328">
    <property type="component" value="Unassembled WGS sequence"/>
</dbReference>
<evidence type="ECO:0000313" key="3">
    <source>
        <dbReference type="EMBL" id="GEL17144.1"/>
    </source>
</evidence>
<name>A0A511D0S5_9PSEU</name>
<dbReference type="Pfam" id="PF01266">
    <property type="entry name" value="DAO"/>
    <property type="match status" value="1"/>
</dbReference>
<dbReference type="GO" id="GO:0016491">
    <property type="term" value="F:oxidoreductase activity"/>
    <property type="evidence" value="ECO:0007669"/>
    <property type="project" value="UniProtKB-KW"/>
</dbReference>
<organism evidence="3 4">
    <name type="scientific">Pseudonocardia asaccharolytica DSM 44247 = NBRC 16224</name>
    <dbReference type="NCBI Taxonomy" id="1123024"/>
    <lineage>
        <taxon>Bacteria</taxon>
        <taxon>Bacillati</taxon>
        <taxon>Actinomycetota</taxon>
        <taxon>Actinomycetes</taxon>
        <taxon>Pseudonocardiales</taxon>
        <taxon>Pseudonocardiaceae</taxon>
        <taxon>Pseudonocardia</taxon>
    </lineage>
</organism>
<dbReference type="RefSeq" id="WP_037056095.1">
    <property type="nucleotide sequence ID" value="NZ_AUII01000004.1"/>
</dbReference>
<dbReference type="OrthoDB" id="9806257at2"/>
<evidence type="ECO:0000313" key="4">
    <source>
        <dbReference type="Proteomes" id="UP000321328"/>
    </source>
</evidence>
<evidence type="ECO:0000256" key="1">
    <source>
        <dbReference type="ARBA" id="ARBA00023002"/>
    </source>
</evidence>
<keyword evidence="4" id="KW-1185">Reference proteome</keyword>
<dbReference type="EMBL" id="BJVI01000006">
    <property type="protein sequence ID" value="GEL17144.1"/>
    <property type="molecule type" value="Genomic_DNA"/>
</dbReference>
<dbReference type="Gene3D" id="3.50.50.60">
    <property type="entry name" value="FAD/NAD(P)-binding domain"/>
    <property type="match status" value="1"/>
</dbReference>
<comment type="caution">
    <text evidence="3">The sequence shown here is derived from an EMBL/GenBank/DDBJ whole genome shotgun (WGS) entry which is preliminary data.</text>
</comment>
<dbReference type="SUPFAM" id="SSF51905">
    <property type="entry name" value="FAD/NAD(P)-binding domain"/>
    <property type="match status" value="1"/>
</dbReference>
<sequence length="377" mass="38983">MSPDLVVIGGGIAGVSIGYELAAMRRVLVVEAEPTLAVHSTARSAATYIPGHGVPAVRALITASGPRFALLAGELDAPPLLTPRPVLWAAFDDVGESALELLLAERAGEPDAPVPVDAAETVRRCPVLRPAVVRGSGLTEASADVDAMALHQAYVRGLRRRGGAVRSDAAVTGLARTGSGWRVRIGGTDHVDVPDVVNAAGAWADGLAALAGVRPIGLRPLRRTIALARVPEPERLRPPDGSALPMVIEVGERFYFKAEPGHLLVSPGDETPAEPGDARPADLDVALALERVEAVTSLGLRSIQTAWAGLRSFVPDRGPVVGSWPEHPGFHFFAGQGGSGIESAPALAVLGAAMITGGPLPADVCVDPDLVSTSRLM</sequence>
<dbReference type="InterPro" id="IPR036188">
    <property type="entry name" value="FAD/NAD-bd_sf"/>
</dbReference>
<proteinExistence type="predicted"/>
<dbReference type="PANTHER" id="PTHR13847">
    <property type="entry name" value="SARCOSINE DEHYDROGENASE-RELATED"/>
    <property type="match status" value="1"/>
</dbReference>
<protein>
    <submittedName>
        <fullName evidence="3">Glycerol-3-phosphate dehydrogenase</fullName>
    </submittedName>
</protein>
<keyword evidence="1" id="KW-0560">Oxidoreductase</keyword>
<dbReference type="GO" id="GO:0005737">
    <property type="term" value="C:cytoplasm"/>
    <property type="evidence" value="ECO:0007669"/>
    <property type="project" value="TreeGrafter"/>
</dbReference>
<dbReference type="Gene3D" id="3.30.9.10">
    <property type="entry name" value="D-Amino Acid Oxidase, subunit A, domain 2"/>
    <property type="match status" value="1"/>
</dbReference>
<dbReference type="PANTHER" id="PTHR13847:SF287">
    <property type="entry name" value="FAD-DEPENDENT OXIDOREDUCTASE DOMAIN-CONTAINING PROTEIN 1"/>
    <property type="match status" value="1"/>
</dbReference>
<dbReference type="STRING" id="1123024.GCA_000423625_01314"/>